<proteinExistence type="predicted"/>
<organism evidence="3">
    <name type="scientific">Culex pipiens</name>
    <name type="common">House mosquito</name>
    <dbReference type="NCBI Taxonomy" id="7175"/>
    <lineage>
        <taxon>Eukaryota</taxon>
        <taxon>Metazoa</taxon>
        <taxon>Ecdysozoa</taxon>
        <taxon>Arthropoda</taxon>
        <taxon>Hexapoda</taxon>
        <taxon>Insecta</taxon>
        <taxon>Pterygota</taxon>
        <taxon>Neoptera</taxon>
        <taxon>Endopterygota</taxon>
        <taxon>Diptera</taxon>
        <taxon>Nematocera</taxon>
        <taxon>Culicoidea</taxon>
        <taxon>Culicidae</taxon>
        <taxon>Culicinae</taxon>
        <taxon>Culicini</taxon>
        <taxon>Culex</taxon>
        <taxon>Culex</taxon>
    </lineage>
</organism>
<dbReference type="EMBL" id="HBUE01347317">
    <property type="protein sequence ID" value="CAG6601495.1"/>
    <property type="molecule type" value="Transcribed_RNA"/>
</dbReference>
<evidence type="ECO:0000313" key="3">
    <source>
        <dbReference type="EMBL" id="CAG6549228.1"/>
    </source>
</evidence>
<evidence type="ECO:0000256" key="2">
    <source>
        <dbReference type="SAM" id="SignalP"/>
    </source>
</evidence>
<dbReference type="EMBL" id="HBUE01240304">
    <property type="protein sequence ID" value="CAG6549230.1"/>
    <property type="molecule type" value="Transcribed_RNA"/>
</dbReference>
<reference evidence="3" key="1">
    <citation type="submission" date="2021-05" db="EMBL/GenBank/DDBJ databases">
        <authorList>
            <person name="Alioto T."/>
            <person name="Alioto T."/>
            <person name="Gomez Garrido J."/>
        </authorList>
    </citation>
    <scope>NUCLEOTIDE SEQUENCE</scope>
</reference>
<accession>A0A8D8IAU3</accession>
<sequence length="103" mass="11907">MWCCCWVGCCRRWSVRPSPLSSCFSELLRLLGGTGGREGKRKGCGVLECTPGGWMGPRTRTRTYWAILLFLFFWHTCGHDTFIFSSYRNFLNKHCNPFTTNQI</sequence>
<feature type="chain" id="PRO_5036261016" evidence="2">
    <location>
        <begin position="18"/>
        <end position="103"/>
    </location>
</feature>
<keyword evidence="1" id="KW-1133">Transmembrane helix</keyword>
<feature type="signal peptide" evidence="2">
    <location>
        <begin position="1"/>
        <end position="17"/>
    </location>
</feature>
<protein>
    <submittedName>
        <fullName evidence="3">(northern house mosquito) hypothetical protein</fullName>
    </submittedName>
</protein>
<dbReference type="AlphaFoldDB" id="A0A8D8IAU3"/>
<keyword evidence="1" id="KW-0812">Transmembrane</keyword>
<dbReference type="EMBL" id="HBUE01240303">
    <property type="protein sequence ID" value="CAG6549228.1"/>
    <property type="molecule type" value="Transcribed_RNA"/>
</dbReference>
<feature type="transmembrane region" description="Helical" evidence="1">
    <location>
        <begin position="64"/>
        <end position="84"/>
    </location>
</feature>
<name>A0A8D8IAU3_CULPI</name>
<dbReference type="EMBL" id="HBUE01347316">
    <property type="protein sequence ID" value="CAG6601493.1"/>
    <property type="molecule type" value="Transcribed_RNA"/>
</dbReference>
<evidence type="ECO:0000256" key="1">
    <source>
        <dbReference type="SAM" id="Phobius"/>
    </source>
</evidence>
<keyword evidence="1" id="KW-0472">Membrane</keyword>
<keyword evidence="2" id="KW-0732">Signal</keyword>